<feature type="domain" description="DUF5615" evidence="1">
    <location>
        <begin position="4"/>
        <end position="91"/>
    </location>
</feature>
<evidence type="ECO:0000259" key="1">
    <source>
        <dbReference type="Pfam" id="PF18480"/>
    </source>
</evidence>
<organism evidence="2 3">
    <name type="scientific">Plectonema cf. radiosum LEGE 06105</name>
    <dbReference type="NCBI Taxonomy" id="945769"/>
    <lineage>
        <taxon>Bacteria</taxon>
        <taxon>Bacillati</taxon>
        <taxon>Cyanobacteriota</taxon>
        <taxon>Cyanophyceae</taxon>
        <taxon>Oscillatoriophycideae</taxon>
        <taxon>Oscillatoriales</taxon>
        <taxon>Microcoleaceae</taxon>
        <taxon>Plectonema</taxon>
    </lineage>
</organism>
<dbReference type="EMBL" id="JADEWL010000086">
    <property type="protein sequence ID" value="MBE9215119.1"/>
    <property type="molecule type" value="Genomic_DNA"/>
</dbReference>
<proteinExistence type="predicted"/>
<reference evidence="2" key="1">
    <citation type="submission" date="2020-10" db="EMBL/GenBank/DDBJ databases">
        <authorList>
            <person name="Castelo-Branco R."/>
            <person name="Eusebio N."/>
            <person name="Adriana R."/>
            <person name="Vieira A."/>
            <person name="Brugerolle De Fraissinette N."/>
            <person name="Rezende De Castro R."/>
            <person name="Schneider M.P."/>
            <person name="Vasconcelos V."/>
            <person name="Leao P.N."/>
        </authorList>
    </citation>
    <scope>NUCLEOTIDE SEQUENCE</scope>
    <source>
        <strain evidence="2">LEGE 06105</strain>
    </source>
</reference>
<comment type="caution">
    <text evidence="2">The sequence shown here is derived from an EMBL/GenBank/DDBJ whole genome shotgun (WGS) entry which is preliminary data.</text>
</comment>
<evidence type="ECO:0000313" key="3">
    <source>
        <dbReference type="Proteomes" id="UP000620559"/>
    </source>
</evidence>
<gene>
    <name evidence="2" type="ORF">IQ247_21050</name>
</gene>
<name>A0A8J7FB94_9CYAN</name>
<protein>
    <submittedName>
        <fullName evidence="2">DUF5615 family PIN-like protein</fullName>
    </submittedName>
</protein>
<dbReference type="InterPro" id="IPR041049">
    <property type="entry name" value="DUF5615"/>
</dbReference>
<dbReference type="RefSeq" id="WP_193923110.1">
    <property type="nucleotide sequence ID" value="NZ_JADEWL010000086.1"/>
</dbReference>
<dbReference type="Pfam" id="PF18480">
    <property type="entry name" value="DUF5615"/>
    <property type="match status" value="1"/>
</dbReference>
<keyword evidence="3" id="KW-1185">Reference proteome</keyword>
<evidence type="ECO:0000313" key="2">
    <source>
        <dbReference type="EMBL" id="MBE9215119.1"/>
    </source>
</evidence>
<accession>A0A8J7FB94</accession>
<sequence length="119" mass="13793">MKIQYLIDENLPPMYKEQLLRYQPDLTVLMVGEPATPAKGTLDPEILTWCELNNFILVTNNRTSMPVHLAEHIAKNHHIPGIFVFRRKATFGQILDDLIFIAQVNELEDFQDRITHIPL</sequence>
<dbReference type="AlphaFoldDB" id="A0A8J7FB94"/>
<dbReference type="Proteomes" id="UP000620559">
    <property type="component" value="Unassembled WGS sequence"/>
</dbReference>